<sequence>MKVDNVLVVGGGTAGWMTAAALLKLCPHIKVSLIESADYPIIGVGESTLGQINDFFALLDLKDDQWMKDTGSTYKVNIRFNDFYKKGELWDYPFGTAFKQLQKYPHGWMSWFALNLTKPDKFTRDTFARTYNSVGHLAWHNKLTDDNTHWNPEVDTAYHMDAIKFGQWLKNNYCLPKGLDYHQGNVVDCTKDEYGNITALITDDGRRFEYDLYVDCTGFKSLLLEGMMGEEFVSFHYSDGGCLLNDRAVTCHMPHEDPEREIVNSTNCTAIDNGWVWDVPLWERSGVGYVHSSMFCEDPESELYDYLVKTRGKERASQAKMRVVPFKNGKHKRSWVKNVCAVGLSNCFVEPLEATGLLVTHEQIIRLCNNLAGRGGIINRAEVDMLNLVADLEIEGFKNFIAAHYAFSARETDYWKYVSDVIQYDFTTGALDNLFVRWASEKHVAYEFIGDPAHNDGLRYVGAGMGFNPLNTHTLRLKRLQNNLCPEVDQQELDTAELRIDEWNKEMLDWCNSLPSSYEFQKQTIYKE</sequence>
<evidence type="ECO:0000313" key="2">
    <source>
        <dbReference type="Proteomes" id="UP000829362"/>
    </source>
</evidence>
<proteinExistence type="predicted"/>
<evidence type="ECO:0000313" key="1">
    <source>
        <dbReference type="EMBL" id="UNH61163.1"/>
    </source>
</evidence>
<name>A0AC61TSG7_9CAUD</name>
<gene>
    <name evidence="1" type="ORF">SSZBM1_46</name>
</gene>
<keyword evidence="2" id="KW-1185">Reference proteome</keyword>
<dbReference type="EMBL" id="OL473597">
    <property type="protein sequence ID" value="UNH61163.1"/>
    <property type="molecule type" value="Genomic_DNA"/>
</dbReference>
<reference evidence="1" key="1">
    <citation type="submission" date="2021-11" db="EMBL/GenBank/DDBJ databases">
        <authorList>
            <person name="Rong C."/>
            <person name="Yang Y."/>
            <person name="Li S."/>
            <person name="Zhou K."/>
            <person name="Xu Y."/>
            <person name="Zhang R."/>
            <person name="Zhang Y."/>
        </authorList>
    </citation>
    <scope>NUCLEOTIDE SEQUENCE</scope>
</reference>
<protein>
    <submittedName>
        <fullName evidence="1">Tryptophan halogenase</fullName>
    </submittedName>
</protein>
<dbReference type="Proteomes" id="UP000829362">
    <property type="component" value="Segment"/>
</dbReference>
<organism evidence="1 2">
    <name type="scientific">Synechococcus phage S-SZBM1</name>
    <dbReference type="NCBI Taxonomy" id="2926475"/>
    <lineage>
        <taxon>Viruses</taxon>
        <taxon>Duplodnaviria</taxon>
        <taxon>Heunggongvirae</taxon>
        <taxon>Uroviricota</taxon>
        <taxon>Caudoviricetes</taxon>
        <taxon>Pantevenvirales</taxon>
        <taxon>Kyanoviridae</taxon>
        <taxon>Shenzhenivirus</taxon>
        <taxon>Shenzhenivirus sszbm1</taxon>
    </lineage>
</organism>
<accession>A0AC61TSG7</accession>